<dbReference type="Pfam" id="PF12728">
    <property type="entry name" value="HTH_17"/>
    <property type="match status" value="1"/>
</dbReference>
<dbReference type="InterPro" id="IPR041657">
    <property type="entry name" value="HTH_17"/>
</dbReference>
<feature type="domain" description="Helix-turn-helix" evidence="1">
    <location>
        <begin position="7"/>
        <end position="55"/>
    </location>
</feature>
<organism evidence="2 3">
    <name type="scientific">candidate division WWE3 bacterium</name>
    <dbReference type="NCBI Taxonomy" id="2053526"/>
    <lineage>
        <taxon>Bacteria</taxon>
        <taxon>Katanobacteria</taxon>
    </lineage>
</organism>
<dbReference type="Proteomes" id="UP000740557">
    <property type="component" value="Unassembled WGS sequence"/>
</dbReference>
<evidence type="ECO:0000259" key="1">
    <source>
        <dbReference type="Pfam" id="PF12728"/>
    </source>
</evidence>
<dbReference type="AlphaFoldDB" id="A0A955EE35"/>
<protein>
    <submittedName>
        <fullName evidence="2">Helix-turn-helix domain-containing protein</fullName>
    </submittedName>
</protein>
<comment type="caution">
    <text evidence="2">The sequence shown here is derived from an EMBL/GenBank/DDBJ whole genome shotgun (WGS) entry which is preliminary data.</text>
</comment>
<evidence type="ECO:0000313" key="3">
    <source>
        <dbReference type="Proteomes" id="UP000740557"/>
    </source>
</evidence>
<reference evidence="2" key="1">
    <citation type="submission" date="2020-04" db="EMBL/GenBank/DDBJ databases">
        <authorList>
            <person name="Zhang T."/>
        </authorList>
    </citation>
    <scope>NUCLEOTIDE SEQUENCE</scope>
    <source>
        <strain evidence="2">HKST-UBA79</strain>
    </source>
</reference>
<accession>A0A955EE35</accession>
<reference evidence="2" key="2">
    <citation type="journal article" date="2021" name="Microbiome">
        <title>Successional dynamics and alternative stable states in a saline activated sludge microbial community over 9 years.</title>
        <authorList>
            <person name="Wang Y."/>
            <person name="Ye J."/>
            <person name="Ju F."/>
            <person name="Liu L."/>
            <person name="Boyd J.A."/>
            <person name="Deng Y."/>
            <person name="Parks D.H."/>
            <person name="Jiang X."/>
            <person name="Yin X."/>
            <person name="Woodcroft B.J."/>
            <person name="Tyson G.W."/>
            <person name="Hugenholtz P."/>
            <person name="Polz M.F."/>
            <person name="Zhang T."/>
        </authorList>
    </citation>
    <scope>NUCLEOTIDE SEQUENCE</scope>
    <source>
        <strain evidence="2">HKST-UBA79</strain>
    </source>
</reference>
<dbReference type="EMBL" id="JAGQNX010000021">
    <property type="protein sequence ID" value="MCA9308033.1"/>
    <property type="molecule type" value="Genomic_DNA"/>
</dbReference>
<proteinExistence type="predicted"/>
<gene>
    <name evidence="2" type="ORF">KC980_00835</name>
</gene>
<evidence type="ECO:0000313" key="2">
    <source>
        <dbReference type="EMBL" id="MCA9308033.1"/>
    </source>
</evidence>
<dbReference type="InterPro" id="IPR009061">
    <property type="entry name" value="DNA-bd_dom_put_sf"/>
</dbReference>
<sequence length="368" mass="40486">MQLENRFYTSTEVAQILGVSLRSVYRYLEEGKLKADVKTATNRHRFTRQNILDFLYPQGYDPRLLEAPAIDISSAPVPIATSLPGNYMHSPYGMHPNYSNQSMNPQMYQPYGGHMYPYQQYPMNTPQQNMVNPNMSHGYMPSTLPNDSIGSATPPAPSSNIAPTVDIPAVPVSTPTEVVPEPVVEQPTNEIDWLAKFKEASAKYQSEKVPESLPSAETPVDIPVATAAVPPVVSEAVVQEEPAHTESTYYYRSGVGGLKDIAQTLDKVSKKSDIPYAFTLSAGLSLHKPIKPFSLLHAYVRRADLSLFETSLQLTPNDPESAQLCLLVADGTDALSTKHELHGLSVVSNTRLKHDLINSGETELAKEM</sequence>
<dbReference type="SUPFAM" id="SSF46955">
    <property type="entry name" value="Putative DNA-binding domain"/>
    <property type="match status" value="1"/>
</dbReference>
<name>A0A955EE35_UNCKA</name>